<dbReference type="Pfam" id="PF18029">
    <property type="entry name" value="Glyoxalase_6"/>
    <property type="match status" value="2"/>
</dbReference>
<accession>A0A8J3VHT8</accession>
<dbReference type="PANTHER" id="PTHR35908">
    <property type="entry name" value="HYPOTHETICAL FUSION PROTEIN"/>
    <property type="match status" value="1"/>
</dbReference>
<protein>
    <recommendedName>
        <fullName evidence="1">VOC domain-containing protein</fullName>
    </recommendedName>
</protein>
<keyword evidence="3" id="KW-1185">Reference proteome</keyword>
<dbReference type="PANTHER" id="PTHR35908:SF1">
    <property type="entry name" value="CONSERVED PROTEIN"/>
    <property type="match status" value="1"/>
</dbReference>
<dbReference type="SUPFAM" id="SSF54593">
    <property type="entry name" value="Glyoxalase/Bleomycin resistance protein/Dihydroxybiphenyl dioxygenase"/>
    <property type="match status" value="2"/>
</dbReference>
<dbReference type="InterPro" id="IPR037523">
    <property type="entry name" value="VOC_core"/>
</dbReference>
<comment type="caution">
    <text evidence="2">The sequence shown here is derived from an EMBL/GenBank/DDBJ whole genome shotgun (WGS) entry which is preliminary data.</text>
</comment>
<dbReference type="InterPro" id="IPR029068">
    <property type="entry name" value="Glyas_Bleomycin-R_OHBP_Dase"/>
</dbReference>
<dbReference type="PROSITE" id="PS51819">
    <property type="entry name" value="VOC"/>
    <property type="match status" value="1"/>
</dbReference>
<dbReference type="Proteomes" id="UP000612899">
    <property type="component" value="Unassembled WGS sequence"/>
</dbReference>
<evidence type="ECO:0000313" key="2">
    <source>
        <dbReference type="EMBL" id="GIH06356.1"/>
    </source>
</evidence>
<dbReference type="AlphaFoldDB" id="A0A8J3VHT8"/>
<gene>
    <name evidence="2" type="ORF">Rhe02_44230</name>
</gene>
<organism evidence="2 3">
    <name type="scientific">Rhizocola hellebori</name>
    <dbReference type="NCBI Taxonomy" id="1392758"/>
    <lineage>
        <taxon>Bacteria</taxon>
        <taxon>Bacillati</taxon>
        <taxon>Actinomycetota</taxon>
        <taxon>Actinomycetes</taxon>
        <taxon>Micromonosporales</taxon>
        <taxon>Micromonosporaceae</taxon>
        <taxon>Rhizocola</taxon>
    </lineage>
</organism>
<feature type="domain" description="VOC" evidence="1">
    <location>
        <begin position="123"/>
        <end position="241"/>
    </location>
</feature>
<name>A0A8J3VHT8_9ACTN</name>
<dbReference type="Gene3D" id="3.10.180.10">
    <property type="entry name" value="2,3-Dihydroxybiphenyl 1,2-Dioxygenase, domain 1"/>
    <property type="match status" value="2"/>
</dbReference>
<proteinExistence type="predicted"/>
<dbReference type="CDD" id="cd06587">
    <property type="entry name" value="VOC"/>
    <property type="match status" value="2"/>
</dbReference>
<evidence type="ECO:0000313" key="3">
    <source>
        <dbReference type="Proteomes" id="UP000612899"/>
    </source>
</evidence>
<dbReference type="EMBL" id="BONY01000026">
    <property type="protein sequence ID" value="GIH06356.1"/>
    <property type="molecule type" value="Genomic_DNA"/>
</dbReference>
<dbReference type="RefSeq" id="WP_203910166.1">
    <property type="nucleotide sequence ID" value="NZ_BONY01000026.1"/>
</dbReference>
<evidence type="ECO:0000259" key="1">
    <source>
        <dbReference type="PROSITE" id="PS51819"/>
    </source>
</evidence>
<sequence length="242" mass="26465">MTGKIHSFIYDTADVRGLAAFYAEFTGFKEHYADDEWVTLVSDAGHKLAFQRALDHVPPRWPDQAEHPQQFHLDFLTPDRESDVARAITLGATRLEGGGESWTVLADPSGHPFCVCASPDATGLVWQEVSIDCPDGEALGRFYAEVLGYEMTYSGPEGAFITADGQLPIMFQNVVGYHPPQWPDPVHPQQGHLDIRVDDVDAEEARVLALGATRLPGGGGTDSGYRVFADPAGHPFCLIWGQ</sequence>
<reference evidence="2" key="1">
    <citation type="submission" date="2021-01" db="EMBL/GenBank/DDBJ databases">
        <title>Whole genome shotgun sequence of Rhizocola hellebori NBRC 109834.</title>
        <authorList>
            <person name="Komaki H."/>
            <person name="Tamura T."/>
        </authorList>
    </citation>
    <scope>NUCLEOTIDE SEQUENCE</scope>
    <source>
        <strain evidence="2">NBRC 109834</strain>
    </source>
</reference>
<dbReference type="InterPro" id="IPR041581">
    <property type="entry name" value="Glyoxalase_6"/>
</dbReference>